<dbReference type="PANTHER" id="PTHR30069:SF29">
    <property type="entry name" value="HEMOGLOBIN AND HEMOGLOBIN-HAPTOGLOBIN-BINDING PROTEIN 1-RELATED"/>
    <property type="match status" value="1"/>
</dbReference>
<dbReference type="SUPFAM" id="SSF56935">
    <property type="entry name" value="Porins"/>
    <property type="match status" value="1"/>
</dbReference>
<keyword evidence="11" id="KW-1185">Reference proteome</keyword>
<feature type="domain" description="TonB-dependent receptor plug" evidence="9">
    <location>
        <begin position="164"/>
        <end position="240"/>
    </location>
</feature>
<sequence>MPEFHTGLTQQKIYLFMIQKTYLFLIFIFTLVSQVFAQQRFTVSGTIRDAETGETLIGATARLQGGSQSPSTSSNAYGFYSLSGNKGEYMVSVTYLGYQTFSQKIVLNSSLKLNIELKTNKAVLDEVVISSRDRKDENVRSPQMGLDKLDMKTLDNVPVLFGEKDILKTIQLLPGVKSGGEGNTGFFVRGGAADQNLILLDEATVYNSSHLLSFFSTFNSDAIKDVSLYKGGMPAQYGGRLSSVLDVKMQDGNNKEFGVEGGIGLIASRLKVEGPIVKDKGSFMISGRRTYIDVLLKASGDSALNTTTLNFYDINAKANYKFNDKNTVYLSGYFGKDNIGIRDLFANDWGNTTATVRLNHVFNSRLFSNTSFIYNKYNYTIELLDEDNNARVSALIRDYNFKEDLQYFSNKHIIRFGLQATHHRIAPSDITTSGNSSFNPSSVENRYGVELAGYVSDEWKVSDQFNLLYGLRVSSFSLLGPGTINTYSAGGDIETSTTYGKGEFVKTFVYPEPRFSASYSINKENSVKASYNRNTQNIHILTNANTSSPTDQYVMSSNNIAPEIADQVALGYFKNSSDNSFEFSAEVYYKWLQNQIDYKDGAELTANANVESELVYGKGRAYGLELYAKKTKGKLTGWISYTLAKTERQFDEINKGNYFPAKQDRTHDLSLVGMYDLSSRWSLSANYIYSTGNAVTFPSGKYNVGGLTTYYYTERNANRMPYTSRLDISATLKGKETKKFSSSWNFGVYNALNRKNPYAIQFRDKENDPSRTEAVQVSLFGIIPSVTWNFKF</sequence>
<dbReference type="Proteomes" id="UP000014174">
    <property type="component" value="Unassembled WGS sequence"/>
</dbReference>
<evidence type="ECO:0000256" key="5">
    <source>
        <dbReference type="ARBA" id="ARBA00022729"/>
    </source>
</evidence>
<comment type="similarity">
    <text evidence="8">Belongs to the TonB-dependent receptor family.</text>
</comment>
<dbReference type="InterPro" id="IPR039426">
    <property type="entry name" value="TonB-dep_rcpt-like"/>
</dbReference>
<dbReference type="Pfam" id="PF07715">
    <property type="entry name" value="Plug"/>
    <property type="match status" value="1"/>
</dbReference>
<organism evidence="10 11">
    <name type="scientific">Arcticibacter svalbardensis MN12-7</name>
    <dbReference type="NCBI Taxonomy" id="1150600"/>
    <lineage>
        <taxon>Bacteria</taxon>
        <taxon>Pseudomonadati</taxon>
        <taxon>Bacteroidota</taxon>
        <taxon>Sphingobacteriia</taxon>
        <taxon>Sphingobacteriales</taxon>
        <taxon>Sphingobacteriaceae</taxon>
        <taxon>Arcticibacter</taxon>
    </lineage>
</organism>
<dbReference type="AlphaFoldDB" id="R9GTA3"/>
<evidence type="ECO:0000256" key="3">
    <source>
        <dbReference type="ARBA" id="ARBA00022452"/>
    </source>
</evidence>
<comment type="subcellular location">
    <subcellularLocation>
        <location evidence="1 8">Cell outer membrane</location>
        <topology evidence="1 8">Multi-pass membrane protein</topology>
    </subcellularLocation>
</comment>
<dbReference type="eggNOG" id="COG4771">
    <property type="taxonomic scope" value="Bacteria"/>
</dbReference>
<evidence type="ECO:0000313" key="10">
    <source>
        <dbReference type="EMBL" id="EOR95082.1"/>
    </source>
</evidence>
<dbReference type="STRING" id="1150600.ADIARSV_1742"/>
<dbReference type="PROSITE" id="PS52016">
    <property type="entry name" value="TONB_DEPENDENT_REC_3"/>
    <property type="match status" value="1"/>
</dbReference>
<evidence type="ECO:0000256" key="1">
    <source>
        <dbReference type="ARBA" id="ARBA00004571"/>
    </source>
</evidence>
<keyword evidence="5" id="KW-0732">Signal</keyword>
<reference evidence="10 11" key="1">
    <citation type="journal article" date="2013" name="Genome Announc.">
        <title>Draft Genome Sequence of Arcticibacter svalbardensis Strain MN12-7T, a Member of the Family Sphingobacteriaceae Isolated from an Arctic Soil Sample.</title>
        <authorList>
            <person name="Shivaji S."/>
            <person name="Ara S."/>
            <person name="Prasad S."/>
            <person name="Manasa B.P."/>
            <person name="Begum Z."/>
            <person name="Singh A."/>
            <person name="Kumar Pinnaka A."/>
        </authorList>
    </citation>
    <scope>NUCLEOTIDE SEQUENCE [LARGE SCALE GENOMIC DNA]</scope>
    <source>
        <strain evidence="10 11">MN12-7</strain>
    </source>
</reference>
<dbReference type="SUPFAM" id="SSF49464">
    <property type="entry name" value="Carboxypeptidase regulatory domain-like"/>
    <property type="match status" value="1"/>
</dbReference>
<keyword evidence="10" id="KW-0675">Receptor</keyword>
<keyword evidence="6 8" id="KW-0472">Membrane</keyword>
<dbReference type="InterPro" id="IPR037066">
    <property type="entry name" value="Plug_dom_sf"/>
</dbReference>
<evidence type="ECO:0000256" key="7">
    <source>
        <dbReference type="ARBA" id="ARBA00023237"/>
    </source>
</evidence>
<evidence type="ECO:0000256" key="4">
    <source>
        <dbReference type="ARBA" id="ARBA00022692"/>
    </source>
</evidence>
<keyword evidence="3 8" id="KW-1134">Transmembrane beta strand</keyword>
<evidence type="ECO:0000256" key="6">
    <source>
        <dbReference type="ARBA" id="ARBA00023136"/>
    </source>
</evidence>
<name>R9GTA3_9SPHI</name>
<keyword evidence="2 8" id="KW-0813">Transport</keyword>
<evidence type="ECO:0000313" key="11">
    <source>
        <dbReference type="Proteomes" id="UP000014174"/>
    </source>
</evidence>
<dbReference type="PANTHER" id="PTHR30069">
    <property type="entry name" value="TONB-DEPENDENT OUTER MEMBRANE RECEPTOR"/>
    <property type="match status" value="1"/>
</dbReference>
<keyword evidence="4 8" id="KW-0812">Transmembrane</keyword>
<dbReference type="InterPro" id="IPR036942">
    <property type="entry name" value="Beta-barrel_TonB_sf"/>
</dbReference>
<dbReference type="Gene3D" id="2.170.130.10">
    <property type="entry name" value="TonB-dependent receptor, plug domain"/>
    <property type="match status" value="1"/>
</dbReference>
<dbReference type="InterPro" id="IPR012910">
    <property type="entry name" value="Plug_dom"/>
</dbReference>
<accession>R9GTA3</accession>
<dbReference type="GO" id="GO:0009279">
    <property type="term" value="C:cell outer membrane"/>
    <property type="evidence" value="ECO:0007669"/>
    <property type="project" value="UniProtKB-SubCell"/>
</dbReference>
<dbReference type="Gene3D" id="2.60.40.1120">
    <property type="entry name" value="Carboxypeptidase-like, regulatory domain"/>
    <property type="match status" value="1"/>
</dbReference>
<gene>
    <name evidence="10" type="ORF">ADIARSV_1742</name>
</gene>
<dbReference type="Gene3D" id="2.40.170.20">
    <property type="entry name" value="TonB-dependent receptor, beta-barrel domain"/>
    <property type="match status" value="1"/>
</dbReference>
<evidence type="ECO:0000256" key="2">
    <source>
        <dbReference type="ARBA" id="ARBA00022448"/>
    </source>
</evidence>
<evidence type="ECO:0000259" key="9">
    <source>
        <dbReference type="Pfam" id="PF07715"/>
    </source>
</evidence>
<protein>
    <submittedName>
        <fullName evidence="10">TonB-dependent receptor</fullName>
    </submittedName>
</protein>
<dbReference type="PATRIC" id="fig|1150600.3.peg.1715"/>
<evidence type="ECO:0000256" key="8">
    <source>
        <dbReference type="PROSITE-ProRule" id="PRU01360"/>
    </source>
</evidence>
<dbReference type="GO" id="GO:0015344">
    <property type="term" value="F:siderophore uptake transmembrane transporter activity"/>
    <property type="evidence" value="ECO:0007669"/>
    <property type="project" value="TreeGrafter"/>
</dbReference>
<proteinExistence type="inferred from homology"/>
<comment type="caution">
    <text evidence="10">The sequence shown here is derived from an EMBL/GenBank/DDBJ whole genome shotgun (WGS) entry which is preliminary data.</text>
</comment>
<dbReference type="Pfam" id="PF13715">
    <property type="entry name" value="CarbopepD_reg_2"/>
    <property type="match status" value="1"/>
</dbReference>
<keyword evidence="7 8" id="KW-0998">Cell outer membrane</keyword>
<dbReference type="GO" id="GO:0044718">
    <property type="term" value="P:siderophore transmembrane transport"/>
    <property type="evidence" value="ECO:0007669"/>
    <property type="project" value="TreeGrafter"/>
</dbReference>
<dbReference type="EMBL" id="AQPN01000067">
    <property type="protein sequence ID" value="EOR95082.1"/>
    <property type="molecule type" value="Genomic_DNA"/>
</dbReference>
<dbReference type="InterPro" id="IPR008969">
    <property type="entry name" value="CarboxyPept-like_regulatory"/>
</dbReference>